<evidence type="ECO:0000313" key="2">
    <source>
        <dbReference type="EMBL" id="OGI51644.1"/>
    </source>
</evidence>
<evidence type="ECO:0000256" key="1">
    <source>
        <dbReference type="SAM" id="Phobius"/>
    </source>
</evidence>
<feature type="transmembrane region" description="Helical" evidence="1">
    <location>
        <begin position="49"/>
        <end position="68"/>
    </location>
</feature>
<dbReference type="AlphaFoldDB" id="A0A1F6U2N1"/>
<accession>A0A1F6U2N1</accession>
<dbReference type="CDD" id="cd22823">
    <property type="entry name" value="Gal_Rha_Lectin"/>
    <property type="match status" value="1"/>
</dbReference>
<sequence length="216" mass="22335">MTKYMQDIMLRLVDVPLARMFVLASIIFLLLAVLGKIEGKIEPGKIGRIGATIVGAILLSAGLAMHFNEAGDLRDKLRETMGTPPSMLAQASGDTPDGPMVRLAMTTPGGAVPADKTGASGKLENLKSTIKVISGSYGNNCGAKPGNATAQVSRACDGQALCEYKIDPAALEDPAPNCAKNFTAEWKCGAGATVYAVSVPAGAARGEPLRLACSTQ</sequence>
<name>A0A1F6U2N1_9PROT</name>
<gene>
    <name evidence="2" type="ORF">A3A87_00180</name>
</gene>
<evidence type="ECO:0000313" key="3">
    <source>
        <dbReference type="Proteomes" id="UP000179037"/>
    </source>
</evidence>
<keyword evidence="1" id="KW-0472">Membrane</keyword>
<keyword evidence="1" id="KW-1133">Transmembrane helix</keyword>
<protein>
    <submittedName>
        <fullName evidence="2">Uncharacterized protein</fullName>
    </submittedName>
</protein>
<dbReference type="Proteomes" id="UP000179037">
    <property type="component" value="Unassembled WGS sequence"/>
</dbReference>
<reference evidence="2 3" key="1">
    <citation type="journal article" date="2016" name="Nat. Commun.">
        <title>Thousands of microbial genomes shed light on interconnected biogeochemical processes in an aquifer system.</title>
        <authorList>
            <person name="Anantharaman K."/>
            <person name="Brown C.T."/>
            <person name="Hug L.A."/>
            <person name="Sharon I."/>
            <person name="Castelle C.J."/>
            <person name="Probst A.J."/>
            <person name="Thomas B.C."/>
            <person name="Singh A."/>
            <person name="Wilkins M.J."/>
            <person name="Karaoz U."/>
            <person name="Brodie E.L."/>
            <person name="Williams K.H."/>
            <person name="Hubbard S.S."/>
            <person name="Banfield J.F."/>
        </authorList>
    </citation>
    <scope>NUCLEOTIDE SEQUENCE [LARGE SCALE GENOMIC DNA]</scope>
</reference>
<organism evidence="2 3">
    <name type="scientific">Candidatus Muproteobacteria bacterium RIFCSPLOWO2_01_FULL_60_18</name>
    <dbReference type="NCBI Taxonomy" id="1817768"/>
    <lineage>
        <taxon>Bacteria</taxon>
        <taxon>Pseudomonadati</taxon>
        <taxon>Pseudomonadota</taxon>
        <taxon>Candidatus Muproteobacteria</taxon>
    </lineage>
</organism>
<keyword evidence="1" id="KW-0812">Transmembrane</keyword>
<comment type="caution">
    <text evidence="2">The sequence shown here is derived from an EMBL/GenBank/DDBJ whole genome shotgun (WGS) entry which is preliminary data.</text>
</comment>
<dbReference type="EMBL" id="MFTC01000035">
    <property type="protein sequence ID" value="OGI51644.1"/>
    <property type="molecule type" value="Genomic_DNA"/>
</dbReference>
<proteinExistence type="predicted"/>